<dbReference type="EMBL" id="FQUA01000013">
    <property type="protein sequence ID" value="SHF01193.1"/>
    <property type="molecule type" value="Genomic_DNA"/>
</dbReference>
<dbReference type="EMBL" id="CP014223">
    <property type="protein sequence ID" value="AMJ42399.1"/>
    <property type="molecule type" value="Genomic_DNA"/>
</dbReference>
<evidence type="ECO:0000313" key="4">
    <source>
        <dbReference type="Proteomes" id="UP000068026"/>
    </source>
</evidence>
<dbReference type="Proteomes" id="UP000184204">
    <property type="component" value="Unassembled WGS sequence"/>
</dbReference>
<sequence>MSNIMKVTTPVSGYENASRTNPITTSDPNINNITNINKVTRPDSKSTNADYQQNEFVQNHRSNYEGFLRALKETPSMTELMGDLLFVKLGNMVNSGIDENFAEEISRFLEMIKLSKEELGVHLKNQADGATKFSGAFFDFLRGALAQSNSSDLNFKILDLLKKYNDFTSSKHILNSIVIDLSNLSKSLPKSYSVQLLEITKLLDQNAKPGDVSKNLEILKKEMIPFLSKYISYTNDFGRVRDIISSLMLNIARYENANKNGFIDAFEGIMNYNVIKDKLGNIDSQTFADVLVQMHGEDGKGNEYNQKLIDILERGIKGEAGYENIDMFKGILSSMLLNESVYVPLMHMTLPLNVDGTMMFSELWIDPDDEEGKTGEDERKAKLLIKFDIKDVGFFDLIILHSKGKIDMQLFCPEKVLALDKGIRAGLTEIMERNGLAIKSISVEKSKAPISISEVFPKIYERKNTVNVKI</sequence>
<reference evidence="5" key="4">
    <citation type="submission" date="2016-11" db="EMBL/GenBank/DDBJ databases">
        <authorList>
            <person name="Jaros S."/>
            <person name="Januszkiewicz K."/>
            <person name="Wedrychowicz H."/>
        </authorList>
    </citation>
    <scope>NUCLEOTIDE SEQUENCE [LARGE SCALE GENOMIC DNA]</scope>
    <source>
        <strain evidence="5">DSM 1682</strain>
    </source>
</reference>
<dbReference type="KEGG" id="cpro:CPRO_28580"/>
<feature type="region of interest" description="Disordered" evidence="1">
    <location>
        <begin position="1"/>
        <end position="49"/>
    </location>
</feature>
<reference evidence="2 4" key="1">
    <citation type="journal article" date="2016" name="Genome Announc.">
        <title>Complete Genome Sequence of the Amino Acid-Fermenting Clostridium propionicum X2 (DSM 1682).</title>
        <authorList>
            <person name="Poehlein A."/>
            <person name="Schlien K."/>
            <person name="Chowdhury N.P."/>
            <person name="Gottschalk G."/>
            <person name="Buckel W."/>
            <person name="Daniel R."/>
        </authorList>
    </citation>
    <scope>NUCLEOTIDE SEQUENCE [LARGE SCALE GENOMIC DNA]</scope>
    <source>
        <strain evidence="2 4">X2</strain>
    </source>
</reference>
<dbReference type="Proteomes" id="UP000068026">
    <property type="component" value="Chromosome"/>
</dbReference>
<gene>
    <name evidence="2" type="ORF">CPRO_28580</name>
    <name evidence="3" type="ORF">SAMN02745151_02514</name>
</gene>
<name>A0A0X8VEA4_ANAPI</name>
<dbReference type="RefSeq" id="WP_066053152.1">
    <property type="nucleotide sequence ID" value="NZ_CP014223.1"/>
</dbReference>
<organism evidence="3 5">
    <name type="scientific">Anaerotignum propionicum DSM 1682</name>
    <dbReference type="NCBI Taxonomy" id="991789"/>
    <lineage>
        <taxon>Bacteria</taxon>
        <taxon>Bacillati</taxon>
        <taxon>Bacillota</taxon>
        <taxon>Clostridia</taxon>
        <taxon>Lachnospirales</taxon>
        <taxon>Anaerotignaceae</taxon>
        <taxon>Anaerotignum</taxon>
    </lineage>
</organism>
<dbReference type="AlphaFoldDB" id="A0A0X8VEA4"/>
<evidence type="ECO:0000313" key="5">
    <source>
        <dbReference type="Proteomes" id="UP000184204"/>
    </source>
</evidence>
<evidence type="ECO:0000313" key="3">
    <source>
        <dbReference type="EMBL" id="SHF01193.1"/>
    </source>
</evidence>
<feature type="compositionally biased region" description="Low complexity" evidence="1">
    <location>
        <begin position="20"/>
        <end position="37"/>
    </location>
</feature>
<protein>
    <recommendedName>
        <fullName evidence="6">Flagellar hook-length control protein FliK</fullName>
    </recommendedName>
</protein>
<keyword evidence="4" id="KW-1185">Reference proteome</keyword>
<accession>A0A0X8VEA4</accession>
<reference evidence="3" key="3">
    <citation type="submission" date="2016-11" db="EMBL/GenBank/DDBJ databases">
        <authorList>
            <person name="Varghese N."/>
            <person name="Submissions S."/>
        </authorList>
    </citation>
    <scope>NUCLEOTIDE SEQUENCE</scope>
    <source>
        <strain evidence="3">DSM 1682</strain>
    </source>
</reference>
<feature type="compositionally biased region" description="Polar residues" evidence="1">
    <location>
        <begin position="1"/>
        <end position="19"/>
    </location>
</feature>
<proteinExistence type="predicted"/>
<evidence type="ECO:0008006" key="6">
    <source>
        <dbReference type="Google" id="ProtNLM"/>
    </source>
</evidence>
<reference evidence="4" key="2">
    <citation type="submission" date="2016-01" db="EMBL/GenBank/DDBJ databases">
        <authorList>
            <person name="Poehlein A."/>
            <person name="Schlien K."/>
            <person name="Gottschalk G."/>
            <person name="Buckel W."/>
            <person name="Daniel R."/>
        </authorList>
    </citation>
    <scope>NUCLEOTIDE SEQUENCE [LARGE SCALE GENOMIC DNA]</scope>
    <source>
        <strain evidence="4">X2</strain>
    </source>
</reference>
<dbReference type="OrthoDB" id="1841645at2"/>
<evidence type="ECO:0000313" key="2">
    <source>
        <dbReference type="EMBL" id="AMJ42399.1"/>
    </source>
</evidence>
<evidence type="ECO:0000256" key="1">
    <source>
        <dbReference type="SAM" id="MobiDB-lite"/>
    </source>
</evidence>